<feature type="region of interest" description="Disordered" evidence="1">
    <location>
        <begin position="121"/>
        <end position="141"/>
    </location>
</feature>
<accession>A0A6A6VIY5</accession>
<feature type="region of interest" description="Disordered" evidence="1">
    <location>
        <begin position="1"/>
        <end position="51"/>
    </location>
</feature>
<dbReference type="EMBL" id="MU006564">
    <property type="protein sequence ID" value="KAF2750113.1"/>
    <property type="molecule type" value="Genomic_DNA"/>
</dbReference>
<sequence>MPPPRNDRPYLNPLTGDFDFPPATRRRTRESERISGPPRFASPSRTRMRRSGRIDFLDERRRNTEPPYWRLLPDELQDRILRMRSESRDAGLFDRLILEHHPLSNISIQYLDSLLQMPDLFRPENPNSPQEADVSREPKRRKIQHEKILLPPNNGFRYGHKGQVVPGRLKMQVQSCDGGEYPQGNSYNKYPVQNVLKTDKSVYCSEKSSCNLLLRHLGEMPFALEKVVIKAPNNGFSAPLQEGLIFVAMSDDGLLERTASYEIVYDPPYPPAREPSPQPPRSQSSDNEDMLSLTEALNDPYLERQRLEPRNWAQRHRENARRQLEGDTLDQREETFQRWQRQRELLLNHARSAGPRSSRHRFLRDDTPPEEDPPPFQTVLEQLEEETRADEVCEEPDAESYAEAIGVSAPTPPPFSFTTESEEESEENEDLTNDTVMADRLNRERRWREDSPSDEDYFAARFMNRLPGQWPGRNHVRLPPRRAARRVTPSRIVPKEPPDGEAPIVPNAKFFIAKDKSKISIRFHPALSGKFVLLKLWSPCRRGNIDIESIQCYGYSGPRFFPAVQPC</sequence>
<evidence type="ECO:0000313" key="2">
    <source>
        <dbReference type="EMBL" id="KAF2750113.1"/>
    </source>
</evidence>
<organism evidence="2 3">
    <name type="scientific">Sporormia fimetaria CBS 119925</name>
    <dbReference type="NCBI Taxonomy" id="1340428"/>
    <lineage>
        <taxon>Eukaryota</taxon>
        <taxon>Fungi</taxon>
        <taxon>Dikarya</taxon>
        <taxon>Ascomycota</taxon>
        <taxon>Pezizomycotina</taxon>
        <taxon>Dothideomycetes</taxon>
        <taxon>Pleosporomycetidae</taxon>
        <taxon>Pleosporales</taxon>
        <taxon>Sporormiaceae</taxon>
        <taxon>Sporormia</taxon>
    </lineage>
</organism>
<gene>
    <name evidence="2" type="ORF">M011DRAFT_474590</name>
</gene>
<dbReference type="OrthoDB" id="2351940at2759"/>
<protein>
    <submittedName>
        <fullName evidence="2">Uncharacterized protein</fullName>
    </submittedName>
</protein>
<feature type="region of interest" description="Disordered" evidence="1">
    <location>
        <begin position="348"/>
        <end position="432"/>
    </location>
</feature>
<dbReference type="AlphaFoldDB" id="A0A6A6VIY5"/>
<evidence type="ECO:0000256" key="1">
    <source>
        <dbReference type="SAM" id="MobiDB-lite"/>
    </source>
</evidence>
<proteinExistence type="predicted"/>
<reference evidence="2" key="1">
    <citation type="journal article" date="2020" name="Stud. Mycol.">
        <title>101 Dothideomycetes genomes: a test case for predicting lifestyles and emergence of pathogens.</title>
        <authorList>
            <person name="Haridas S."/>
            <person name="Albert R."/>
            <person name="Binder M."/>
            <person name="Bloem J."/>
            <person name="Labutti K."/>
            <person name="Salamov A."/>
            <person name="Andreopoulos B."/>
            <person name="Baker S."/>
            <person name="Barry K."/>
            <person name="Bills G."/>
            <person name="Bluhm B."/>
            <person name="Cannon C."/>
            <person name="Castanera R."/>
            <person name="Culley D."/>
            <person name="Daum C."/>
            <person name="Ezra D."/>
            <person name="Gonzalez J."/>
            <person name="Henrissat B."/>
            <person name="Kuo A."/>
            <person name="Liang C."/>
            <person name="Lipzen A."/>
            <person name="Lutzoni F."/>
            <person name="Magnuson J."/>
            <person name="Mondo S."/>
            <person name="Nolan M."/>
            <person name="Ohm R."/>
            <person name="Pangilinan J."/>
            <person name="Park H.-J."/>
            <person name="Ramirez L."/>
            <person name="Alfaro M."/>
            <person name="Sun H."/>
            <person name="Tritt A."/>
            <person name="Yoshinaga Y."/>
            <person name="Zwiers L.-H."/>
            <person name="Turgeon B."/>
            <person name="Goodwin S."/>
            <person name="Spatafora J."/>
            <person name="Crous P."/>
            <person name="Grigoriev I."/>
        </authorList>
    </citation>
    <scope>NUCLEOTIDE SEQUENCE</scope>
    <source>
        <strain evidence="2">CBS 119925</strain>
    </source>
</reference>
<keyword evidence="3" id="KW-1185">Reference proteome</keyword>
<dbReference type="Proteomes" id="UP000799440">
    <property type="component" value="Unassembled WGS sequence"/>
</dbReference>
<name>A0A6A6VIY5_9PLEO</name>
<evidence type="ECO:0000313" key="3">
    <source>
        <dbReference type="Proteomes" id="UP000799440"/>
    </source>
</evidence>
<feature type="compositionally biased region" description="Acidic residues" evidence="1">
    <location>
        <begin position="420"/>
        <end position="432"/>
    </location>
</feature>
<feature type="compositionally biased region" description="Pro residues" evidence="1">
    <location>
        <begin position="267"/>
        <end position="280"/>
    </location>
</feature>
<feature type="region of interest" description="Disordered" evidence="1">
    <location>
        <begin position="265"/>
        <end position="289"/>
    </location>
</feature>